<gene>
    <name evidence="1" type="ORF">F444_14867</name>
</gene>
<dbReference type="AlphaFoldDB" id="A0A080ZNR9"/>
<name>A0A080ZNR9_PHYNI</name>
<evidence type="ECO:0000313" key="2">
    <source>
        <dbReference type="Proteomes" id="UP000028582"/>
    </source>
</evidence>
<accession>A0A080ZNR9</accession>
<dbReference type="Proteomes" id="UP000028582">
    <property type="component" value="Unassembled WGS sequence"/>
</dbReference>
<sequence>MLNVAMQDQNTKALALMLHAQRMEDWMQSKTSPSNVFKALQPQKEDVLTGPVLPSWFKYFDDFNARNPGESMTFMKALAFELDDAGLARVLEAELTDGKMKAFATQLTNKLFGEWKKREISAAYAFQIVGLADIISAGRVLPDKTLDFWNSDGKRRVMVDSFRAGFGDPATIAIIAAEKSDPTTKTIADNLELSLFTRWLDEKLAPLTVTRWVGTLELDNTLEKYTALFKAKWSSDV</sequence>
<dbReference type="EMBL" id="ANJA01002727">
    <property type="protein sequence ID" value="ETO68280.1"/>
    <property type="molecule type" value="Genomic_DNA"/>
</dbReference>
<reference evidence="1 2" key="1">
    <citation type="submission" date="2013-11" db="EMBL/GenBank/DDBJ databases">
        <title>The Genome Sequence of Phytophthora parasitica P1976.</title>
        <authorList>
            <consortium name="The Broad Institute Genomics Platform"/>
            <person name="Russ C."/>
            <person name="Tyler B."/>
            <person name="Panabieres F."/>
            <person name="Shan W."/>
            <person name="Tripathy S."/>
            <person name="Grunwald N."/>
            <person name="Machado M."/>
            <person name="Johnson C.S."/>
            <person name="Walker B."/>
            <person name="Young S."/>
            <person name="Zeng Q."/>
            <person name="Gargeya S."/>
            <person name="Fitzgerald M."/>
            <person name="Haas B."/>
            <person name="Abouelleil A."/>
            <person name="Allen A.W."/>
            <person name="Alvarado L."/>
            <person name="Arachchi H.M."/>
            <person name="Berlin A.M."/>
            <person name="Chapman S.B."/>
            <person name="Gainer-Dewar J."/>
            <person name="Goldberg J."/>
            <person name="Griggs A."/>
            <person name="Gujja S."/>
            <person name="Hansen M."/>
            <person name="Howarth C."/>
            <person name="Imamovic A."/>
            <person name="Ireland A."/>
            <person name="Larimer J."/>
            <person name="McCowan C."/>
            <person name="Murphy C."/>
            <person name="Pearson M."/>
            <person name="Poon T.W."/>
            <person name="Priest M."/>
            <person name="Roberts A."/>
            <person name="Saif S."/>
            <person name="Shea T."/>
            <person name="Sisk P."/>
            <person name="Sykes S."/>
            <person name="Wortman J."/>
            <person name="Nusbaum C."/>
            <person name="Birren B."/>
        </authorList>
    </citation>
    <scope>NUCLEOTIDE SEQUENCE [LARGE SCALE GENOMIC DNA]</scope>
    <source>
        <strain evidence="1 2">P1976</strain>
    </source>
</reference>
<evidence type="ECO:0000313" key="1">
    <source>
        <dbReference type="EMBL" id="ETO68280.1"/>
    </source>
</evidence>
<proteinExistence type="predicted"/>
<comment type="caution">
    <text evidence="1">The sequence shown here is derived from an EMBL/GenBank/DDBJ whole genome shotgun (WGS) entry which is preliminary data.</text>
</comment>
<evidence type="ECO:0008006" key="3">
    <source>
        <dbReference type="Google" id="ProtNLM"/>
    </source>
</evidence>
<protein>
    <recommendedName>
        <fullName evidence="3">RxLR effector protein</fullName>
    </recommendedName>
</protein>
<organism evidence="1 2">
    <name type="scientific">Phytophthora nicotianae P1976</name>
    <dbReference type="NCBI Taxonomy" id="1317066"/>
    <lineage>
        <taxon>Eukaryota</taxon>
        <taxon>Sar</taxon>
        <taxon>Stramenopiles</taxon>
        <taxon>Oomycota</taxon>
        <taxon>Peronosporomycetes</taxon>
        <taxon>Peronosporales</taxon>
        <taxon>Peronosporaceae</taxon>
        <taxon>Phytophthora</taxon>
    </lineage>
</organism>